<reference evidence="1" key="1">
    <citation type="journal article" date="2023" name="Mol. Phylogenet. Evol.">
        <title>Genome-scale phylogeny and comparative genomics of the fungal order Sordariales.</title>
        <authorList>
            <person name="Hensen N."/>
            <person name="Bonometti L."/>
            <person name="Westerberg I."/>
            <person name="Brannstrom I.O."/>
            <person name="Guillou S."/>
            <person name="Cros-Aarteil S."/>
            <person name="Calhoun S."/>
            <person name="Haridas S."/>
            <person name="Kuo A."/>
            <person name="Mondo S."/>
            <person name="Pangilinan J."/>
            <person name="Riley R."/>
            <person name="LaButti K."/>
            <person name="Andreopoulos B."/>
            <person name="Lipzen A."/>
            <person name="Chen C."/>
            <person name="Yan M."/>
            <person name="Daum C."/>
            <person name="Ng V."/>
            <person name="Clum A."/>
            <person name="Steindorff A."/>
            <person name="Ohm R.A."/>
            <person name="Martin F."/>
            <person name="Silar P."/>
            <person name="Natvig D.O."/>
            <person name="Lalanne C."/>
            <person name="Gautier V."/>
            <person name="Ament-Velasquez S.L."/>
            <person name="Kruys A."/>
            <person name="Hutchinson M.I."/>
            <person name="Powell A.J."/>
            <person name="Barry K."/>
            <person name="Miller A.N."/>
            <person name="Grigoriev I.V."/>
            <person name="Debuchy R."/>
            <person name="Gladieux P."/>
            <person name="Hiltunen Thoren M."/>
            <person name="Johannesson H."/>
        </authorList>
    </citation>
    <scope>NUCLEOTIDE SEQUENCE</scope>
    <source>
        <strain evidence="1">CBS 990.96</strain>
    </source>
</reference>
<dbReference type="EMBL" id="MU865585">
    <property type="protein sequence ID" value="KAK4221108.1"/>
    <property type="molecule type" value="Genomic_DNA"/>
</dbReference>
<gene>
    <name evidence="1" type="ORF">QBC38DRAFT_461842</name>
</gene>
<proteinExistence type="predicted"/>
<name>A0AAN7BEM2_9PEZI</name>
<protein>
    <submittedName>
        <fullName evidence="1">Uncharacterized protein</fullName>
    </submittedName>
</protein>
<accession>A0AAN7BEM2</accession>
<evidence type="ECO:0000313" key="2">
    <source>
        <dbReference type="Proteomes" id="UP001301958"/>
    </source>
</evidence>
<keyword evidence="2" id="KW-1185">Reference proteome</keyword>
<organism evidence="1 2">
    <name type="scientific">Podospora fimiseda</name>
    <dbReference type="NCBI Taxonomy" id="252190"/>
    <lineage>
        <taxon>Eukaryota</taxon>
        <taxon>Fungi</taxon>
        <taxon>Dikarya</taxon>
        <taxon>Ascomycota</taxon>
        <taxon>Pezizomycotina</taxon>
        <taxon>Sordariomycetes</taxon>
        <taxon>Sordariomycetidae</taxon>
        <taxon>Sordariales</taxon>
        <taxon>Podosporaceae</taxon>
        <taxon>Podospora</taxon>
    </lineage>
</organism>
<sequence length="73" mass="8273">MSKANINDLYDWGRICRYFCFNTPPSEVTYHAMAMDMVESVVSNGHNDRVLIHEAKKALCMAEESGIMTRTGD</sequence>
<evidence type="ECO:0000313" key="1">
    <source>
        <dbReference type="EMBL" id="KAK4221108.1"/>
    </source>
</evidence>
<comment type="caution">
    <text evidence="1">The sequence shown here is derived from an EMBL/GenBank/DDBJ whole genome shotgun (WGS) entry which is preliminary data.</text>
</comment>
<reference evidence="1" key="2">
    <citation type="submission" date="2023-05" db="EMBL/GenBank/DDBJ databases">
        <authorList>
            <consortium name="Lawrence Berkeley National Laboratory"/>
            <person name="Steindorff A."/>
            <person name="Hensen N."/>
            <person name="Bonometti L."/>
            <person name="Westerberg I."/>
            <person name="Brannstrom I.O."/>
            <person name="Guillou S."/>
            <person name="Cros-Aarteil S."/>
            <person name="Calhoun S."/>
            <person name="Haridas S."/>
            <person name="Kuo A."/>
            <person name="Mondo S."/>
            <person name="Pangilinan J."/>
            <person name="Riley R."/>
            <person name="Labutti K."/>
            <person name="Andreopoulos B."/>
            <person name="Lipzen A."/>
            <person name="Chen C."/>
            <person name="Yanf M."/>
            <person name="Daum C."/>
            <person name="Ng V."/>
            <person name="Clum A."/>
            <person name="Ohm R."/>
            <person name="Martin F."/>
            <person name="Silar P."/>
            <person name="Natvig D."/>
            <person name="Lalanne C."/>
            <person name="Gautier V."/>
            <person name="Ament-Velasquez S.L."/>
            <person name="Kruys A."/>
            <person name="Hutchinson M.I."/>
            <person name="Powell A.J."/>
            <person name="Barry K."/>
            <person name="Miller A.N."/>
            <person name="Grigoriev I.V."/>
            <person name="Debuchy R."/>
            <person name="Gladieux P."/>
            <person name="Thoren M.H."/>
            <person name="Johannesson H."/>
        </authorList>
    </citation>
    <scope>NUCLEOTIDE SEQUENCE</scope>
    <source>
        <strain evidence="1">CBS 990.96</strain>
    </source>
</reference>
<dbReference type="AlphaFoldDB" id="A0AAN7BEM2"/>
<dbReference type="Proteomes" id="UP001301958">
    <property type="component" value="Unassembled WGS sequence"/>
</dbReference>